<evidence type="ECO:0000313" key="2">
    <source>
        <dbReference type="EMBL" id="MCT2559303.1"/>
    </source>
</evidence>
<evidence type="ECO:0000256" key="1">
    <source>
        <dbReference type="SAM" id="MobiDB-lite"/>
    </source>
</evidence>
<evidence type="ECO:0000313" key="3">
    <source>
        <dbReference type="Proteomes" id="UP001142648"/>
    </source>
</evidence>
<gene>
    <name evidence="2" type="ORF">N0B51_09935</name>
</gene>
<dbReference type="EMBL" id="JAOAMV010000004">
    <property type="protein sequence ID" value="MCT2559303.1"/>
    <property type="molecule type" value="Genomic_DNA"/>
</dbReference>
<proteinExistence type="predicted"/>
<organism evidence="2 3">
    <name type="scientific">Tsuneonella litorea</name>
    <dbReference type="NCBI Taxonomy" id="2976475"/>
    <lineage>
        <taxon>Bacteria</taxon>
        <taxon>Pseudomonadati</taxon>
        <taxon>Pseudomonadota</taxon>
        <taxon>Alphaproteobacteria</taxon>
        <taxon>Sphingomonadales</taxon>
        <taxon>Erythrobacteraceae</taxon>
        <taxon>Tsuneonella</taxon>
    </lineage>
</organism>
<feature type="region of interest" description="Disordered" evidence="1">
    <location>
        <begin position="86"/>
        <end position="151"/>
    </location>
</feature>
<dbReference type="Proteomes" id="UP001142648">
    <property type="component" value="Unassembled WGS sequence"/>
</dbReference>
<accession>A0A9X2W2C7</accession>
<sequence>MVTIVRAVEGCPNIPPNFPILLTNSMKIIEPAFEYLMEVATLHGRTRSRETLRTYGEHLYDWFDSLEQSGIAWHDVCAQTIAARQRAQDHAGHYPHSCPASGTGANHTPIDRQEPFLSAPETEHRRAAGAPTGSNGKSLHPDYAPITETRR</sequence>
<name>A0A9X2W2C7_9SPHN</name>
<reference evidence="2" key="1">
    <citation type="submission" date="2022-09" db="EMBL/GenBank/DDBJ databases">
        <title>The genome sequence of Tsuneonella sp. YG55.</title>
        <authorList>
            <person name="Liu Y."/>
        </authorList>
    </citation>
    <scope>NUCLEOTIDE SEQUENCE</scope>
    <source>
        <strain evidence="2">YG55</strain>
    </source>
</reference>
<dbReference type="RefSeq" id="WP_259962173.1">
    <property type="nucleotide sequence ID" value="NZ_JAOAMV010000004.1"/>
</dbReference>
<comment type="caution">
    <text evidence="2">The sequence shown here is derived from an EMBL/GenBank/DDBJ whole genome shotgun (WGS) entry which is preliminary data.</text>
</comment>
<dbReference type="AlphaFoldDB" id="A0A9X2W2C7"/>
<protein>
    <submittedName>
        <fullName evidence="2">Uncharacterized protein</fullName>
    </submittedName>
</protein>
<keyword evidence="3" id="KW-1185">Reference proteome</keyword>